<evidence type="ECO:0000256" key="1">
    <source>
        <dbReference type="SAM" id="SignalP"/>
    </source>
</evidence>
<dbReference type="EMBL" id="RZNH01000013">
    <property type="protein sequence ID" value="NOU60115.1"/>
    <property type="molecule type" value="Genomic_DNA"/>
</dbReference>
<accession>A0ABX1WVH6</accession>
<comment type="caution">
    <text evidence="2">The sequence shown here is derived from an EMBL/GenBank/DDBJ whole genome shotgun (WGS) entry which is preliminary data.</text>
</comment>
<evidence type="ECO:0000313" key="3">
    <source>
        <dbReference type="Proteomes" id="UP000732105"/>
    </source>
</evidence>
<dbReference type="Proteomes" id="UP000732105">
    <property type="component" value="Unassembled WGS sequence"/>
</dbReference>
<name>A0ABX1WVH6_9BACT</name>
<dbReference type="RefSeq" id="WP_171595396.1">
    <property type="nucleotide sequence ID" value="NZ_RZNH01000013.1"/>
</dbReference>
<keyword evidence="1" id="KW-0732">Signal</keyword>
<feature type="chain" id="PRO_5045107008" description="Lipoprotein" evidence="1">
    <location>
        <begin position="26"/>
        <end position="162"/>
    </location>
</feature>
<evidence type="ECO:0008006" key="4">
    <source>
        <dbReference type="Google" id="ProtNLM"/>
    </source>
</evidence>
<organism evidence="2 3">
    <name type="scientific">Marinifilum caeruleilacunae</name>
    <dbReference type="NCBI Taxonomy" id="2499076"/>
    <lineage>
        <taxon>Bacteria</taxon>
        <taxon>Pseudomonadati</taxon>
        <taxon>Bacteroidota</taxon>
        <taxon>Bacteroidia</taxon>
        <taxon>Marinilabiliales</taxon>
        <taxon>Marinifilaceae</taxon>
    </lineage>
</organism>
<proteinExistence type="predicted"/>
<dbReference type="PROSITE" id="PS51257">
    <property type="entry name" value="PROKAR_LIPOPROTEIN"/>
    <property type="match status" value="1"/>
</dbReference>
<evidence type="ECO:0000313" key="2">
    <source>
        <dbReference type="EMBL" id="NOU60115.1"/>
    </source>
</evidence>
<sequence length="162" mass="18807">MTPYTYKITALILSGLFLFSCQSKVENTPAKTEGELIADPIIYEVIVKAPNEDDEWLNECLGNTKSSYLVKQVLKEVRAGNLNAYDYYDNRELSVREIEQIINDNDLNGRTGKIQFEENWYWDKEALKLRKEVRKIMFGFEIFDATGKLRGYKASFVIDLEK</sequence>
<keyword evidence="3" id="KW-1185">Reference proteome</keyword>
<gene>
    <name evidence="2" type="ORF">ELS83_09780</name>
</gene>
<reference evidence="2 3" key="1">
    <citation type="submission" date="2018-12" db="EMBL/GenBank/DDBJ databases">
        <title>Marinifilum JC070 sp. nov., a marine bacterium isolated from Yongle Blue Hole in the South China Sea.</title>
        <authorList>
            <person name="Fu T."/>
        </authorList>
    </citation>
    <scope>NUCLEOTIDE SEQUENCE [LARGE SCALE GENOMIC DNA]</scope>
    <source>
        <strain evidence="2 3">JC070</strain>
    </source>
</reference>
<feature type="signal peptide" evidence="1">
    <location>
        <begin position="1"/>
        <end position="25"/>
    </location>
</feature>
<protein>
    <recommendedName>
        <fullName evidence="4">Lipoprotein</fullName>
    </recommendedName>
</protein>